<dbReference type="SUPFAM" id="SSF81321">
    <property type="entry name" value="Family A G protein-coupled receptor-like"/>
    <property type="match status" value="1"/>
</dbReference>
<proteinExistence type="inferred from homology"/>
<evidence type="ECO:0000256" key="4">
    <source>
        <dbReference type="ARBA" id="ARBA00022989"/>
    </source>
</evidence>
<comment type="subcellular location">
    <subcellularLocation>
        <location evidence="11">Cell membrane</location>
        <topology evidence="11">Multi-pass membrane protein</topology>
    </subcellularLocation>
    <subcellularLocation>
        <location evidence="2">Membrane</location>
        <topology evidence="2">Multi-pass membrane protein</topology>
    </subcellularLocation>
</comment>
<dbReference type="EMBL" id="VYZG01002610">
    <property type="protein sequence ID" value="NWQ82787.1"/>
    <property type="molecule type" value="Genomic_DNA"/>
</dbReference>
<keyword evidence="7 10" id="KW-0675">Receptor</keyword>
<dbReference type="PANTHER" id="PTHR48018">
    <property type="entry name" value="OLFACTORY RECEPTOR"/>
    <property type="match status" value="1"/>
</dbReference>
<gene>
    <name evidence="13" type="ORF">COLPIC_R00023</name>
</gene>
<evidence type="ECO:0000256" key="2">
    <source>
        <dbReference type="ARBA" id="ARBA00004141"/>
    </source>
</evidence>
<feature type="transmembrane region" description="Helical" evidence="11">
    <location>
        <begin position="44"/>
        <end position="67"/>
    </location>
</feature>
<keyword evidence="3 10" id="KW-0812">Transmembrane</keyword>
<feature type="non-terminal residue" evidence="13">
    <location>
        <position position="1"/>
    </location>
</feature>
<protein>
    <recommendedName>
        <fullName evidence="11">Olfactory receptor</fullName>
    </recommendedName>
</protein>
<comment type="caution">
    <text evidence="13">The sequence shown here is derived from an EMBL/GenBank/DDBJ whole genome shotgun (WGS) entry which is preliminary data.</text>
</comment>
<keyword evidence="4 11" id="KW-1133">Transmembrane helix</keyword>
<feature type="transmembrane region" description="Helical" evidence="11">
    <location>
        <begin position="294"/>
        <end position="312"/>
    </location>
</feature>
<evidence type="ECO:0000256" key="6">
    <source>
        <dbReference type="ARBA" id="ARBA00023136"/>
    </source>
</evidence>
<evidence type="ECO:0000256" key="11">
    <source>
        <dbReference type="RuleBase" id="RU363047"/>
    </source>
</evidence>
<comment type="function">
    <text evidence="1">Odorant receptor.</text>
</comment>
<keyword evidence="5 10" id="KW-0297">G-protein coupled receptor</keyword>
<feature type="transmembrane region" description="Helical" evidence="11">
    <location>
        <begin position="120"/>
        <end position="139"/>
    </location>
</feature>
<evidence type="ECO:0000256" key="5">
    <source>
        <dbReference type="ARBA" id="ARBA00023040"/>
    </source>
</evidence>
<feature type="transmembrane region" description="Helical" evidence="11">
    <location>
        <begin position="256"/>
        <end position="274"/>
    </location>
</feature>
<dbReference type="Pfam" id="PF13853">
    <property type="entry name" value="7tm_4"/>
    <property type="match status" value="1"/>
</dbReference>
<dbReference type="CDD" id="cd15408">
    <property type="entry name" value="7tmA_OR5AK3-like"/>
    <property type="match status" value="1"/>
</dbReference>
<dbReference type="PROSITE" id="PS50262">
    <property type="entry name" value="G_PROTEIN_RECEP_F1_2"/>
    <property type="match status" value="1"/>
</dbReference>
<feature type="transmembrane region" description="Helical" evidence="11">
    <location>
        <begin position="216"/>
        <end position="244"/>
    </location>
</feature>
<dbReference type="OrthoDB" id="9889152at2759"/>
<evidence type="ECO:0000256" key="7">
    <source>
        <dbReference type="ARBA" id="ARBA00023170"/>
    </source>
</evidence>
<dbReference type="InterPro" id="IPR000725">
    <property type="entry name" value="Olfact_rcpt"/>
</dbReference>
<keyword evidence="8" id="KW-0325">Glycoprotein</keyword>
<reference evidence="13 14" key="1">
    <citation type="submission" date="2019-09" db="EMBL/GenBank/DDBJ databases">
        <title>Bird 10,000 Genomes (B10K) Project - Family phase.</title>
        <authorList>
            <person name="Zhang G."/>
        </authorList>
    </citation>
    <scope>NUCLEOTIDE SEQUENCE [LARGE SCALE GENOMIC DNA]</scope>
    <source>
        <strain evidence="13">B10K-DU-021-26</strain>
        <tissue evidence="13">Mixed tissue sample</tissue>
    </source>
</reference>
<evidence type="ECO:0000256" key="3">
    <source>
        <dbReference type="ARBA" id="ARBA00022692"/>
    </source>
</evidence>
<organism evidence="13 14">
    <name type="scientific">Columbina picui</name>
    <name type="common">Picui ground-dove</name>
    <dbReference type="NCBI Taxonomy" id="115618"/>
    <lineage>
        <taxon>Eukaryota</taxon>
        <taxon>Metazoa</taxon>
        <taxon>Chordata</taxon>
        <taxon>Craniata</taxon>
        <taxon>Vertebrata</taxon>
        <taxon>Euteleostomi</taxon>
        <taxon>Archelosauria</taxon>
        <taxon>Archosauria</taxon>
        <taxon>Dinosauria</taxon>
        <taxon>Saurischia</taxon>
        <taxon>Theropoda</taxon>
        <taxon>Coelurosauria</taxon>
        <taxon>Aves</taxon>
        <taxon>Neognathae</taxon>
        <taxon>Neoaves</taxon>
        <taxon>Columbimorphae</taxon>
        <taxon>Columbiformes</taxon>
        <taxon>Columbidae</taxon>
        <taxon>Columbina</taxon>
    </lineage>
</organism>
<keyword evidence="9 10" id="KW-0807">Transducer</keyword>
<evidence type="ECO:0000256" key="8">
    <source>
        <dbReference type="ARBA" id="ARBA00023180"/>
    </source>
</evidence>
<feature type="transmembrane region" description="Helical" evidence="11">
    <location>
        <begin position="159"/>
        <end position="177"/>
    </location>
</feature>
<evidence type="ECO:0000259" key="12">
    <source>
        <dbReference type="PROSITE" id="PS50262"/>
    </source>
</evidence>
<dbReference type="PRINTS" id="PR00237">
    <property type="entry name" value="GPCRRHODOPSN"/>
</dbReference>
<dbReference type="AlphaFoldDB" id="A0A7K4SCP2"/>
<keyword evidence="6 11" id="KW-0472">Membrane</keyword>
<sequence length="332" mass="36465">ILTPCFSSSLLSYSSCVMMVAEGNHSSSAEFVLLGFSEQGDAQAALFVVFLVIYVITLLGNLGLLVLSRLDAQLHTPMYFFLSSLSFLDVCYSSSISPRLLWDLLAERKVISHSACFTQLYFYAVFATTECYLLAVMAYDRYVAICSPLLYAISMSSRVCVLLVAGSYLAGIVNAAIHTGLTLQLSFCGPNIINHFYCEGPPLQAISCTDPTVNEIVMFVVVGFNLLVTSLTILISYAYILATILRMPSVVGRHKAFSTCTSHLVAVTLFYGSAASMYSRPSSRRSQDLDKVASVFYTVVTPMLNPVIYSLRNQEVKGALRRVMGRKHPSEK</sequence>
<evidence type="ECO:0000313" key="14">
    <source>
        <dbReference type="Proteomes" id="UP000530263"/>
    </source>
</evidence>
<dbReference type="GO" id="GO:0004930">
    <property type="term" value="F:G protein-coupled receptor activity"/>
    <property type="evidence" value="ECO:0007669"/>
    <property type="project" value="UniProtKB-KW"/>
</dbReference>
<feature type="domain" description="G-protein coupled receptors family 1 profile" evidence="12">
    <location>
        <begin position="60"/>
        <end position="309"/>
    </location>
</feature>
<keyword evidence="11" id="KW-1003">Cell membrane</keyword>
<evidence type="ECO:0000313" key="13">
    <source>
        <dbReference type="EMBL" id="NWQ82787.1"/>
    </source>
</evidence>
<dbReference type="Gene3D" id="1.20.1070.10">
    <property type="entry name" value="Rhodopsin 7-helix transmembrane proteins"/>
    <property type="match status" value="1"/>
</dbReference>
<dbReference type="InterPro" id="IPR000276">
    <property type="entry name" value="GPCR_Rhodpsn"/>
</dbReference>
<feature type="transmembrane region" description="Helical" evidence="11">
    <location>
        <begin position="79"/>
        <end position="100"/>
    </location>
</feature>
<keyword evidence="11" id="KW-0552">Olfaction</keyword>
<dbReference type="InterPro" id="IPR017452">
    <property type="entry name" value="GPCR_Rhodpsn_7TM"/>
</dbReference>
<comment type="similarity">
    <text evidence="10">Belongs to the G-protein coupled receptor 1 family.</text>
</comment>
<keyword evidence="14" id="KW-1185">Reference proteome</keyword>
<dbReference type="PROSITE" id="PS00237">
    <property type="entry name" value="G_PROTEIN_RECEP_F1_1"/>
    <property type="match status" value="1"/>
</dbReference>
<keyword evidence="11" id="KW-0716">Sensory transduction</keyword>
<dbReference type="Proteomes" id="UP000530263">
    <property type="component" value="Unassembled WGS sequence"/>
</dbReference>
<dbReference type="FunFam" id="1.20.1070.10:FF:000003">
    <property type="entry name" value="Olfactory receptor"/>
    <property type="match status" value="1"/>
</dbReference>
<dbReference type="GO" id="GO:0004984">
    <property type="term" value="F:olfactory receptor activity"/>
    <property type="evidence" value="ECO:0007669"/>
    <property type="project" value="InterPro"/>
</dbReference>
<evidence type="ECO:0000256" key="10">
    <source>
        <dbReference type="RuleBase" id="RU000688"/>
    </source>
</evidence>
<accession>A0A7K4SCP2</accession>
<feature type="non-terminal residue" evidence="13">
    <location>
        <position position="332"/>
    </location>
</feature>
<evidence type="ECO:0000256" key="1">
    <source>
        <dbReference type="ARBA" id="ARBA00002936"/>
    </source>
</evidence>
<dbReference type="PRINTS" id="PR00245">
    <property type="entry name" value="OLFACTORYR"/>
</dbReference>
<name>A0A7K4SCP2_COLPI</name>
<dbReference type="GO" id="GO:0005886">
    <property type="term" value="C:plasma membrane"/>
    <property type="evidence" value="ECO:0007669"/>
    <property type="project" value="UniProtKB-SubCell"/>
</dbReference>
<evidence type="ECO:0000256" key="9">
    <source>
        <dbReference type="ARBA" id="ARBA00023224"/>
    </source>
</evidence>